<accession>A0A101LU50</accession>
<organism evidence="2">
    <name type="scientific">Picea glauca</name>
    <name type="common">White spruce</name>
    <name type="synonym">Pinus glauca</name>
    <dbReference type="NCBI Taxonomy" id="3330"/>
    <lineage>
        <taxon>Eukaryota</taxon>
        <taxon>Viridiplantae</taxon>
        <taxon>Streptophyta</taxon>
        <taxon>Embryophyta</taxon>
        <taxon>Tracheophyta</taxon>
        <taxon>Spermatophyta</taxon>
        <taxon>Pinopsida</taxon>
        <taxon>Pinidae</taxon>
        <taxon>Conifers I</taxon>
        <taxon>Pinales</taxon>
        <taxon>Pinaceae</taxon>
        <taxon>Picea</taxon>
    </lineage>
</organism>
<reference evidence="2" key="1">
    <citation type="journal article" date="2015" name="Genome Biol. Evol.">
        <title>Organellar Genomes of White Spruce (Picea glauca): Assembly and Annotation.</title>
        <authorList>
            <person name="Jackman S.D."/>
            <person name="Warren R.L."/>
            <person name="Gibb E.A."/>
            <person name="Vandervalk B.P."/>
            <person name="Mohamadi H."/>
            <person name="Chu J."/>
            <person name="Raymond A."/>
            <person name="Pleasance S."/>
            <person name="Coope R."/>
            <person name="Wildung M.R."/>
            <person name="Ritland C.E."/>
            <person name="Bousquet J."/>
            <person name="Jones S.J."/>
            <person name="Bohlmann J."/>
            <person name="Birol I."/>
        </authorList>
    </citation>
    <scope>NUCLEOTIDE SEQUENCE [LARGE SCALE GENOMIC DNA]</scope>
    <source>
        <tissue evidence="2">Flushing bud</tissue>
    </source>
</reference>
<geneLocation type="mitochondrion" evidence="2"/>
<proteinExistence type="predicted"/>
<gene>
    <name evidence="2" type="ORF">ABT39_MTgene2676</name>
</gene>
<evidence type="ECO:0000313" key="2">
    <source>
        <dbReference type="EMBL" id="KUM45409.1"/>
    </source>
</evidence>
<sequence>MQKENPVAAQLASHPSYTVLFFRKNKINLTSVFKFQSFQWASEFPSYLSKSKLPSKVISYSQAKGKNKQRNGNRKWGQRNLFDNDRA</sequence>
<feature type="region of interest" description="Disordered" evidence="1">
    <location>
        <begin position="62"/>
        <end position="87"/>
    </location>
</feature>
<protein>
    <submittedName>
        <fullName evidence="2">Uncharacterized protein</fullName>
    </submittedName>
</protein>
<name>A0A101LU50_PICGL</name>
<comment type="caution">
    <text evidence="2">The sequence shown here is derived from an EMBL/GenBank/DDBJ whole genome shotgun (WGS) entry which is preliminary data.</text>
</comment>
<dbReference type="AlphaFoldDB" id="A0A101LU50"/>
<feature type="compositionally biased region" description="Basic residues" evidence="1">
    <location>
        <begin position="65"/>
        <end position="77"/>
    </location>
</feature>
<dbReference type="EMBL" id="LKAM01000019">
    <property type="protein sequence ID" value="KUM45409.1"/>
    <property type="molecule type" value="Genomic_DNA"/>
</dbReference>
<keyword evidence="2" id="KW-0496">Mitochondrion</keyword>
<evidence type="ECO:0000256" key="1">
    <source>
        <dbReference type="SAM" id="MobiDB-lite"/>
    </source>
</evidence>